<dbReference type="EMBL" id="PZPL01000001">
    <property type="protein sequence ID" value="PTL71543.1"/>
    <property type="molecule type" value="Genomic_DNA"/>
</dbReference>
<evidence type="ECO:0000313" key="2">
    <source>
        <dbReference type="Proteomes" id="UP000241085"/>
    </source>
</evidence>
<evidence type="ECO:0000313" key="1">
    <source>
        <dbReference type="EMBL" id="PTL71543.1"/>
    </source>
</evidence>
<keyword evidence="2" id="KW-1185">Reference proteome</keyword>
<dbReference type="Proteomes" id="UP000241085">
    <property type="component" value="Unassembled WGS sequence"/>
</dbReference>
<name>A0A2T4UPT7_9MICO</name>
<dbReference type="InterPro" id="IPR054202">
    <property type="entry name" value="DUF6907"/>
</dbReference>
<comment type="caution">
    <text evidence="1">The sequence shown here is derived from an EMBL/GenBank/DDBJ whole genome shotgun (WGS) entry which is preliminary data.</text>
</comment>
<dbReference type="AlphaFoldDB" id="A0A2T4UPT7"/>
<protein>
    <submittedName>
        <fullName evidence="1">Uncharacterized protein</fullName>
    </submittedName>
</protein>
<accession>A0A2T4UPT7</accession>
<organism evidence="1 2">
    <name type="scientific">Rathayibacter caricis DSM 15933</name>
    <dbReference type="NCBI Taxonomy" id="1328867"/>
    <lineage>
        <taxon>Bacteria</taxon>
        <taxon>Bacillati</taxon>
        <taxon>Actinomycetota</taxon>
        <taxon>Actinomycetes</taxon>
        <taxon>Micrococcales</taxon>
        <taxon>Microbacteriaceae</taxon>
        <taxon>Rathayibacter</taxon>
    </lineage>
</organism>
<reference evidence="1 2" key="1">
    <citation type="submission" date="2018-03" db="EMBL/GenBank/DDBJ databases">
        <title>Bacteriophage NCPPB3778 and a type I-E CRISPR drive the evolution of the US Biological Select Agent, Rathayibacter toxicus.</title>
        <authorList>
            <person name="Davis E.W.II."/>
            <person name="Tabima J.F."/>
            <person name="Weisberg A.J."/>
            <person name="Dantas Lopes L."/>
            <person name="Wiseman M.S."/>
            <person name="Wiseman M.S."/>
            <person name="Pupko T."/>
            <person name="Belcher M.S."/>
            <person name="Sechler A.J."/>
            <person name="Tancos M.A."/>
            <person name="Schroeder B.K."/>
            <person name="Murray T.D."/>
            <person name="Luster D.G."/>
            <person name="Schneider W.L."/>
            <person name="Rogers E."/>
            <person name="Andreote F.D."/>
            <person name="Grunwald N.J."/>
            <person name="Putnam M.L."/>
            <person name="Chang J.H."/>
        </authorList>
    </citation>
    <scope>NUCLEOTIDE SEQUENCE [LARGE SCALE GENOMIC DNA]</scope>
    <source>
        <strain evidence="1 2">DSM 15933</strain>
    </source>
</reference>
<sequence>MWCAGEHDEVGGRARRLHRSEARSVPVVRWRPEVSADEPEALVVHVSVCRPGDDGEERLRIESDALGALDLDLSGAARFVRAVERALLLRGVAG</sequence>
<proteinExistence type="predicted"/>
<dbReference type="Pfam" id="PF21848">
    <property type="entry name" value="DUF6907"/>
    <property type="match status" value="1"/>
</dbReference>
<gene>
    <name evidence="1" type="ORF">C1I63_00855</name>
</gene>